<sequence length="181" mass="19409">MEFYSLPQCVGYIAFVLGFIAFLQKEDRPLKFFVGLESIAYTVHFSLLGNPTAAASALLTSLRSFLALKTRSSLVAVVVIVANVGIGLMLTKSLFGWLPVIGSCVSTYAIFTMKGIPMRLVILSSTFCWLANNILSGSIGGTLLETVIAIVNTSTVLRMWRSAALERSGDPAGELAPISKP</sequence>
<dbReference type="InterPro" id="IPR019629">
    <property type="entry name" value="Uncharacterised_HI1736/YgjV"/>
</dbReference>
<dbReference type="AlphaFoldDB" id="A0A5A9XM79"/>
<dbReference type="Pfam" id="PF10688">
    <property type="entry name" value="Imp-YgjV"/>
    <property type="match status" value="1"/>
</dbReference>
<dbReference type="InterPro" id="IPR026267">
    <property type="entry name" value="YgjV"/>
</dbReference>
<dbReference type="OrthoDB" id="7356190at2"/>
<keyword evidence="3" id="KW-1185">Reference proteome</keyword>
<accession>A0A5A9XM79</accession>
<reference evidence="2 3" key="1">
    <citation type="submission" date="2019-04" db="EMBL/GenBank/DDBJ databases">
        <title>Geobacter ruber sp. nov., ferric-reducing bacteria isolated from paddy soil.</title>
        <authorList>
            <person name="Xu Z."/>
            <person name="Masuda Y."/>
            <person name="Itoh H."/>
            <person name="Senoo K."/>
        </authorList>
    </citation>
    <scope>NUCLEOTIDE SEQUENCE [LARGE SCALE GENOMIC DNA]</scope>
    <source>
        <strain evidence="2 3">Red88</strain>
    </source>
</reference>
<dbReference type="PIRSF" id="PIRSF011443">
    <property type="entry name" value="YgjV"/>
    <property type="match status" value="1"/>
</dbReference>
<evidence type="ECO:0000313" key="2">
    <source>
        <dbReference type="EMBL" id="KAA0894262.1"/>
    </source>
</evidence>
<dbReference type="RefSeq" id="WP_149306419.1">
    <property type="nucleotide sequence ID" value="NZ_SRSD01000002.1"/>
</dbReference>
<organism evidence="2 3">
    <name type="scientific">Oryzomonas rubra</name>
    <dbReference type="NCBI Taxonomy" id="2509454"/>
    <lineage>
        <taxon>Bacteria</taxon>
        <taxon>Pseudomonadati</taxon>
        <taxon>Thermodesulfobacteriota</taxon>
        <taxon>Desulfuromonadia</taxon>
        <taxon>Geobacterales</taxon>
        <taxon>Geobacteraceae</taxon>
        <taxon>Oryzomonas</taxon>
    </lineage>
</organism>
<keyword evidence="1" id="KW-0812">Transmembrane</keyword>
<keyword evidence="1" id="KW-0472">Membrane</keyword>
<keyword evidence="1" id="KW-1133">Transmembrane helix</keyword>
<comment type="caution">
    <text evidence="2">The sequence shown here is derived from an EMBL/GenBank/DDBJ whole genome shotgun (WGS) entry which is preliminary data.</text>
</comment>
<name>A0A5A9XM79_9BACT</name>
<dbReference type="EMBL" id="SRSD01000002">
    <property type="protein sequence ID" value="KAA0894262.1"/>
    <property type="molecule type" value="Genomic_DNA"/>
</dbReference>
<proteinExistence type="predicted"/>
<evidence type="ECO:0000313" key="3">
    <source>
        <dbReference type="Proteomes" id="UP000324298"/>
    </source>
</evidence>
<feature type="transmembrane region" description="Helical" evidence="1">
    <location>
        <begin position="73"/>
        <end position="90"/>
    </location>
</feature>
<dbReference type="Proteomes" id="UP000324298">
    <property type="component" value="Unassembled WGS sequence"/>
</dbReference>
<evidence type="ECO:0000256" key="1">
    <source>
        <dbReference type="SAM" id="Phobius"/>
    </source>
</evidence>
<feature type="transmembrane region" description="Helical" evidence="1">
    <location>
        <begin position="6"/>
        <end position="23"/>
    </location>
</feature>
<feature type="transmembrane region" description="Helical" evidence="1">
    <location>
        <begin position="96"/>
        <end position="113"/>
    </location>
</feature>
<protein>
    <submittedName>
        <fullName evidence="2">YgjV family protein</fullName>
    </submittedName>
</protein>
<gene>
    <name evidence="2" type="ORF">ET418_04735</name>
</gene>